<evidence type="ECO:0000313" key="2">
    <source>
        <dbReference type="Proteomes" id="UP000182762"/>
    </source>
</evidence>
<dbReference type="RefSeq" id="WP_061803594.1">
    <property type="nucleotide sequence ID" value="NZ_FOXX01000002.1"/>
</dbReference>
<keyword evidence="2" id="KW-1185">Reference proteome</keyword>
<organism evidence="1 2">
    <name type="scientific">Priestia endophytica DSM 13796</name>
    <dbReference type="NCBI Taxonomy" id="1121089"/>
    <lineage>
        <taxon>Bacteria</taxon>
        <taxon>Bacillati</taxon>
        <taxon>Bacillota</taxon>
        <taxon>Bacilli</taxon>
        <taxon>Bacillales</taxon>
        <taxon>Bacillaceae</taxon>
        <taxon>Priestia</taxon>
    </lineage>
</organism>
<dbReference type="EMBL" id="FOXX01000002">
    <property type="protein sequence ID" value="SFQ37585.1"/>
    <property type="molecule type" value="Genomic_DNA"/>
</dbReference>
<reference evidence="1 2" key="1">
    <citation type="submission" date="2016-10" db="EMBL/GenBank/DDBJ databases">
        <authorList>
            <person name="Varghese N."/>
            <person name="Submissions S."/>
        </authorList>
    </citation>
    <scope>NUCLEOTIDE SEQUENCE [LARGE SCALE GENOMIC DNA]</scope>
    <source>
        <strain evidence="1 2">DSM 13796</strain>
    </source>
</reference>
<comment type="caution">
    <text evidence="1">The sequence shown here is derived from an EMBL/GenBank/DDBJ whole genome shotgun (WGS) entry which is preliminary data.</text>
</comment>
<dbReference type="GeneID" id="93709885"/>
<protein>
    <submittedName>
        <fullName evidence="1">Uncharacterized protein</fullName>
    </submittedName>
</protein>
<dbReference type="Proteomes" id="UP000182762">
    <property type="component" value="Unassembled WGS sequence"/>
</dbReference>
<name>A0A1I5Y069_9BACI</name>
<sequence>MNYECLLKAYLSLWNNRHLSSYKEAEEKLKELIKEDLNSAWSHPRIRKSKEVQLTTALTRIEQSSLENKTKQALKALYEQIYDEIE</sequence>
<proteinExistence type="predicted"/>
<gene>
    <name evidence="1" type="ORF">SAMN02745910_01157</name>
</gene>
<accession>A0A1I5Y069</accession>
<evidence type="ECO:0000313" key="1">
    <source>
        <dbReference type="EMBL" id="SFQ37585.1"/>
    </source>
</evidence>